<evidence type="ECO:0000313" key="1">
    <source>
        <dbReference type="EMBL" id="CDY14613.1"/>
    </source>
</evidence>
<dbReference type="AlphaFoldDB" id="A0A078FQL4"/>
<name>A0A078FQL4_BRANA</name>
<keyword evidence="2" id="KW-1185">Reference proteome</keyword>
<evidence type="ECO:0000313" key="2">
    <source>
        <dbReference type="Proteomes" id="UP000028999"/>
    </source>
</evidence>
<gene>
    <name evidence="1" type="primary">BnaC02g25000D</name>
    <name evidence="1" type="ORF">GSBRNA2T00084351001</name>
</gene>
<dbReference type="Proteomes" id="UP000028999">
    <property type="component" value="Unassembled WGS sequence"/>
</dbReference>
<dbReference type="Gramene" id="CDY14613">
    <property type="protein sequence ID" value="CDY14613"/>
    <property type="gene ID" value="GSBRNA2T00084351001"/>
</dbReference>
<sequence length="29" mass="3505">MDVPLFPHLLLPLQVEKLYQSQRRYMVCS</sequence>
<protein>
    <submittedName>
        <fullName evidence="1">BnaC02g25000D protein</fullName>
    </submittedName>
</protein>
<accession>A0A078FQL4</accession>
<proteinExistence type="predicted"/>
<dbReference type="PaxDb" id="3708-A0A078FQL4"/>
<dbReference type="EMBL" id="LK032045">
    <property type="protein sequence ID" value="CDY14613.1"/>
    <property type="molecule type" value="Genomic_DNA"/>
</dbReference>
<reference evidence="1 2" key="1">
    <citation type="journal article" date="2014" name="Science">
        <title>Plant genetics. Early allopolyploid evolution in the post-Neolithic Brassica napus oilseed genome.</title>
        <authorList>
            <person name="Chalhoub B."/>
            <person name="Denoeud F."/>
            <person name="Liu S."/>
            <person name="Parkin I.A."/>
            <person name="Tang H."/>
            <person name="Wang X."/>
            <person name="Chiquet J."/>
            <person name="Belcram H."/>
            <person name="Tong C."/>
            <person name="Samans B."/>
            <person name="Correa M."/>
            <person name="Da Silva C."/>
            <person name="Just J."/>
            <person name="Falentin C."/>
            <person name="Koh C.S."/>
            <person name="Le Clainche I."/>
            <person name="Bernard M."/>
            <person name="Bento P."/>
            <person name="Noel B."/>
            <person name="Labadie K."/>
            <person name="Alberti A."/>
            <person name="Charles M."/>
            <person name="Arnaud D."/>
            <person name="Guo H."/>
            <person name="Daviaud C."/>
            <person name="Alamery S."/>
            <person name="Jabbari K."/>
            <person name="Zhao M."/>
            <person name="Edger P.P."/>
            <person name="Chelaifa H."/>
            <person name="Tack D."/>
            <person name="Lassalle G."/>
            <person name="Mestiri I."/>
            <person name="Schnel N."/>
            <person name="Le Paslier M.C."/>
            <person name="Fan G."/>
            <person name="Renault V."/>
            <person name="Bayer P.E."/>
            <person name="Golicz A.A."/>
            <person name="Manoli S."/>
            <person name="Lee T.H."/>
            <person name="Thi V.H."/>
            <person name="Chalabi S."/>
            <person name="Hu Q."/>
            <person name="Fan C."/>
            <person name="Tollenaere R."/>
            <person name="Lu Y."/>
            <person name="Battail C."/>
            <person name="Shen J."/>
            <person name="Sidebottom C.H."/>
            <person name="Wang X."/>
            <person name="Canaguier A."/>
            <person name="Chauveau A."/>
            <person name="Berard A."/>
            <person name="Deniot G."/>
            <person name="Guan M."/>
            <person name="Liu Z."/>
            <person name="Sun F."/>
            <person name="Lim Y.P."/>
            <person name="Lyons E."/>
            <person name="Town C.D."/>
            <person name="Bancroft I."/>
            <person name="Wang X."/>
            <person name="Meng J."/>
            <person name="Ma J."/>
            <person name="Pires J.C."/>
            <person name="King G.J."/>
            <person name="Brunel D."/>
            <person name="Delourme R."/>
            <person name="Renard M."/>
            <person name="Aury J.M."/>
            <person name="Adams K.L."/>
            <person name="Batley J."/>
            <person name="Snowdon R.J."/>
            <person name="Tost J."/>
            <person name="Edwards D."/>
            <person name="Zhou Y."/>
            <person name="Hua W."/>
            <person name="Sharpe A.G."/>
            <person name="Paterson A.H."/>
            <person name="Guan C."/>
            <person name="Wincker P."/>
        </authorList>
    </citation>
    <scope>NUCLEOTIDE SEQUENCE [LARGE SCALE GENOMIC DNA]</scope>
    <source>
        <strain evidence="2">cv. Darmor-bzh</strain>
    </source>
</reference>
<organism evidence="1 2">
    <name type="scientific">Brassica napus</name>
    <name type="common">Rape</name>
    <dbReference type="NCBI Taxonomy" id="3708"/>
    <lineage>
        <taxon>Eukaryota</taxon>
        <taxon>Viridiplantae</taxon>
        <taxon>Streptophyta</taxon>
        <taxon>Embryophyta</taxon>
        <taxon>Tracheophyta</taxon>
        <taxon>Spermatophyta</taxon>
        <taxon>Magnoliopsida</taxon>
        <taxon>eudicotyledons</taxon>
        <taxon>Gunneridae</taxon>
        <taxon>Pentapetalae</taxon>
        <taxon>rosids</taxon>
        <taxon>malvids</taxon>
        <taxon>Brassicales</taxon>
        <taxon>Brassicaceae</taxon>
        <taxon>Brassiceae</taxon>
        <taxon>Brassica</taxon>
    </lineage>
</organism>